<name>A0A8J2LRB0_9HEXA</name>
<feature type="region of interest" description="Disordered" evidence="1">
    <location>
        <begin position="1"/>
        <end position="58"/>
    </location>
</feature>
<accession>A0A8J2LRB0</accession>
<evidence type="ECO:0000313" key="2">
    <source>
        <dbReference type="EMBL" id="CAG7826595.1"/>
    </source>
</evidence>
<organism evidence="2 3">
    <name type="scientific">Allacma fusca</name>
    <dbReference type="NCBI Taxonomy" id="39272"/>
    <lineage>
        <taxon>Eukaryota</taxon>
        <taxon>Metazoa</taxon>
        <taxon>Ecdysozoa</taxon>
        <taxon>Arthropoda</taxon>
        <taxon>Hexapoda</taxon>
        <taxon>Collembola</taxon>
        <taxon>Symphypleona</taxon>
        <taxon>Sminthuridae</taxon>
        <taxon>Allacma</taxon>
    </lineage>
</organism>
<evidence type="ECO:0000313" key="3">
    <source>
        <dbReference type="Proteomes" id="UP000708208"/>
    </source>
</evidence>
<dbReference type="OrthoDB" id="8043661at2759"/>
<reference evidence="2" key="1">
    <citation type="submission" date="2021-06" db="EMBL/GenBank/DDBJ databases">
        <authorList>
            <person name="Hodson N. C."/>
            <person name="Mongue J. A."/>
            <person name="Jaron S. K."/>
        </authorList>
    </citation>
    <scope>NUCLEOTIDE SEQUENCE</scope>
</reference>
<proteinExistence type="predicted"/>
<sequence>FSAPKKGPKFRRIPDAPIYSEESGGSEESDSSLTIPKLISPKSNGISKSSCRKRVQNTTEFKKRSDNIYPNGKAVSINREGTQKRSMQKIHTIAITDSESDVPANKSVKSQSVDLQRKFEKQEFVKDVRENSDYKLDCVNTAFQKQVLHSLTVIKTRLKHVDETQEILLQRQMDGFSKKQWRIELPLRNIEDVQALESTLSDDERILRKRFPDNAAKEINWKGKNGKIAMADLKLSNLVTETVNGFFGSKKSNNLLVEGSIKEWLKQAPNRIAQKIKRQIIQPSGHLQAHHSDID</sequence>
<dbReference type="AlphaFoldDB" id="A0A8J2LRB0"/>
<dbReference type="Proteomes" id="UP000708208">
    <property type="component" value="Unassembled WGS sequence"/>
</dbReference>
<feature type="non-terminal residue" evidence="2">
    <location>
        <position position="1"/>
    </location>
</feature>
<comment type="caution">
    <text evidence="2">The sequence shown here is derived from an EMBL/GenBank/DDBJ whole genome shotgun (WGS) entry which is preliminary data.</text>
</comment>
<protein>
    <submittedName>
        <fullName evidence="2">Uncharacterized protein</fullName>
    </submittedName>
</protein>
<dbReference type="EMBL" id="CAJVCH010540405">
    <property type="protein sequence ID" value="CAG7826595.1"/>
    <property type="molecule type" value="Genomic_DNA"/>
</dbReference>
<evidence type="ECO:0000256" key="1">
    <source>
        <dbReference type="SAM" id="MobiDB-lite"/>
    </source>
</evidence>
<keyword evidence="3" id="KW-1185">Reference proteome</keyword>
<gene>
    <name evidence="2" type="ORF">AFUS01_LOCUS36642</name>
</gene>
<feature type="compositionally biased region" description="Basic residues" evidence="1">
    <location>
        <begin position="1"/>
        <end position="11"/>
    </location>
</feature>